<evidence type="ECO:0000313" key="2">
    <source>
        <dbReference type="EMBL" id="KAL0952761.1"/>
    </source>
</evidence>
<keyword evidence="1" id="KW-0732">Signal</keyword>
<name>A0ABR3JB44_9AGAR</name>
<dbReference type="Proteomes" id="UP001556367">
    <property type="component" value="Unassembled WGS sequence"/>
</dbReference>
<reference evidence="3" key="1">
    <citation type="submission" date="2024-06" db="EMBL/GenBank/DDBJ databases">
        <title>Multi-omics analyses provide insights into the biosynthesis of the anticancer antibiotic pleurotin in Hohenbuehelia grisea.</title>
        <authorList>
            <person name="Weaver J.A."/>
            <person name="Alberti F."/>
        </authorList>
    </citation>
    <scope>NUCLEOTIDE SEQUENCE [LARGE SCALE GENOMIC DNA]</scope>
    <source>
        <strain evidence="3">T-177</strain>
    </source>
</reference>
<feature type="chain" id="PRO_5045325494" evidence="1">
    <location>
        <begin position="21"/>
        <end position="212"/>
    </location>
</feature>
<organism evidence="2 3">
    <name type="scientific">Hohenbuehelia grisea</name>
    <dbReference type="NCBI Taxonomy" id="104357"/>
    <lineage>
        <taxon>Eukaryota</taxon>
        <taxon>Fungi</taxon>
        <taxon>Dikarya</taxon>
        <taxon>Basidiomycota</taxon>
        <taxon>Agaricomycotina</taxon>
        <taxon>Agaricomycetes</taxon>
        <taxon>Agaricomycetidae</taxon>
        <taxon>Agaricales</taxon>
        <taxon>Pleurotineae</taxon>
        <taxon>Pleurotaceae</taxon>
        <taxon>Hohenbuehelia</taxon>
    </lineage>
</organism>
<sequence>MIMNYVALFALCLLPTAAGAAPRTLRARQIYGDLQRPLGLDSKAIQPEDRLASLNDHKPIARTRVPSKFAYPLNFGTVKANEKFTISMQLDSIPATPFANIQRSRVSIRRQSQVDDMQGNSLVVIEELTSLSQTEVLDPAKFAFLKGLAVGEENVAEDGALQADVPDGLPAGAYRMSLVNLGGSPEVLRTPVPSHRVVGDVVYFTVEDAFDM</sequence>
<accession>A0ABR3JB44</accession>
<protein>
    <submittedName>
        <fullName evidence="2">Uncharacterized protein</fullName>
    </submittedName>
</protein>
<comment type="caution">
    <text evidence="2">The sequence shown here is derived from an EMBL/GenBank/DDBJ whole genome shotgun (WGS) entry which is preliminary data.</text>
</comment>
<evidence type="ECO:0000256" key="1">
    <source>
        <dbReference type="SAM" id="SignalP"/>
    </source>
</evidence>
<proteinExistence type="predicted"/>
<evidence type="ECO:0000313" key="3">
    <source>
        <dbReference type="Proteomes" id="UP001556367"/>
    </source>
</evidence>
<dbReference type="EMBL" id="JASNQZ010000010">
    <property type="protein sequence ID" value="KAL0952761.1"/>
    <property type="molecule type" value="Genomic_DNA"/>
</dbReference>
<keyword evidence="3" id="KW-1185">Reference proteome</keyword>
<gene>
    <name evidence="2" type="ORF">HGRIS_006989</name>
</gene>
<feature type="signal peptide" evidence="1">
    <location>
        <begin position="1"/>
        <end position="20"/>
    </location>
</feature>